<dbReference type="GO" id="GO:0000160">
    <property type="term" value="P:phosphorelay signal transduction system"/>
    <property type="evidence" value="ECO:0007669"/>
    <property type="project" value="UniProtKB-KW"/>
</dbReference>
<dbReference type="CDD" id="cd15831">
    <property type="entry name" value="BTAD"/>
    <property type="match status" value="1"/>
</dbReference>
<accession>D5SLQ9</accession>
<name>D5SLQ9_STRCL</name>
<proteinExistence type="inferred from homology"/>
<keyword evidence="7" id="KW-1185">Reference proteome</keyword>
<dbReference type="InterPro" id="IPR005158">
    <property type="entry name" value="BTAD"/>
</dbReference>
<dbReference type="eggNOG" id="COG3629">
    <property type="taxonomic scope" value="Bacteria"/>
</dbReference>
<evidence type="ECO:0000256" key="2">
    <source>
        <dbReference type="ARBA" id="ARBA00023012"/>
    </source>
</evidence>
<dbReference type="Pfam" id="PF00486">
    <property type="entry name" value="Trans_reg_C"/>
    <property type="match status" value="1"/>
</dbReference>
<dbReference type="OrthoDB" id="499349at2"/>
<dbReference type="SUPFAM" id="SSF52540">
    <property type="entry name" value="P-loop containing nucleoside triphosphate hydrolases"/>
    <property type="match status" value="1"/>
</dbReference>
<dbReference type="eggNOG" id="COG3903">
    <property type="taxonomic scope" value="Bacteria"/>
</dbReference>
<evidence type="ECO:0000313" key="6">
    <source>
        <dbReference type="EMBL" id="EFG04852.2"/>
    </source>
</evidence>
<evidence type="ECO:0000256" key="1">
    <source>
        <dbReference type="ARBA" id="ARBA00005820"/>
    </source>
</evidence>
<dbReference type="PANTHER" id="PTHR47691">
    <property type="entry name" value="REGULATOR-RELATED"/>
    <property type="match status" value="1"/>
</dbReference>
<dbReference type="InterPro" id="IPR058852">
    <property type="entry name" value="HTH_77"/>
</dbReference>
<comment type="similarity">
    <text evidence="1">Belongs to the AfsR/DnrI/RedD regulatory family.</text>
</comment>
<organism evidence="6 7">
    <name type="scientific">Streptomyces clavuligerus</name>
    <dbReference type="NCBI Taxonomy" id="1901"/>
    <lineage>
        <taxon>Bacteria</taxon>
        <taxon>Bacillati</taxon>
        <taxon>Actinomycetota</taxon>
        <taxon>Actinomycetes</taxon>
        <taxon>Kitasatosporales</taxon>
        <taxon>Streptomycetaceae</taxon>
        <taxon>Streptomyces</taxon>
    </lineage>
</organism>
<dbReference type="PROSITE" id="PS51755">
    <property type="entry name" value="OMPR_PHOB"/>
    <property type="match status" value="1"/>
</dbReference>
<dbReference type="GeneID" id="93734871"/>
<dbReference type="Gene3D" id="1.10.10.10">
    <property type="entry name" value="Winged helix-like DNA-binding domain superfamily/Winged helix DNA-binding domain"/>
    <property type="match status" value="1"/>
</dbReference>
<dbReference type="GO" id="GO:0003677">
    <property type="term" value="F:DNA binding"/>
    <property type="evidence" value="ECO:0007669"/>
    <property type="project" value="UniProtKB-UniRule"/>
</dbReference>
<dbReference type="RefSeq" id="WP_003963660.1">
    <property type="nucleotide sequence ID" value="NZ_CM000914.1"/>
</dbReference>
<sequence length="1117" mass="118598">MRFGVLGPLSVLTADHRPVRVPEQKIRALLADLLAHDGRPVSTDRLVQDLWGDTPPANPVGALQIKVSRLRRVLEEAEPGGRELVVSLATGYALEAAGHSVDAARFEALVERGRAAPDPRERADLLTEALGLWRGAAFSDFAHEVHLQPAIARLEEQRLSTLEERAEALLALDGHQALTGELGELVGLHPLRERLRASYMLALYRSGRQADALTAYEELRQLLVAELGLDPGADIVALHGAILRQDPALDGAPGPVPGPARPRRAGNLPAPLTALVGRETAVAEVRALLAAGRLVTLTGPGGVGKTRLALETAARIPDAFADGVWLVELAPLGAPGVPATAESVAQAVMAVLGVREATTAEYGAGASPAGRLADFLAAKRLLLVLDNCEHLVESVAALARDVLVAAPGLRILATSREPLRLAGEVLWPVPPLELPGPEDDHRPEVLERCSAVQLFVARAGDGLPGFALSLDNAAAVAAVCRRLDGIPLALELAATRIRALGVAGLLARLDDRFRLLATGYRGAEPRQQTLRAMIDWSWELLSGPERTVLRRLAVHADGCTLEAAEEVCGGDGGVAAEDVLMLLAHLVDRSLVVAADTAEGPRYRLLESVAEYCRERLREAGDTGPVLRHRRHYRQLAERVGGLLVTGEQRRWLELLDVEHGNLRVALAGAVREAAAGTEGADEEALRFAGALAWYWFLRGRLREGLSHLGMALDATAGLPGGPAGGGAGPDGADPVAGGGSAARAVALAWHAGFMALSGDTADDGPRRRAAEALGQGGDAPVDRARARWFLGFVECDFGDLALSEELVGSALDTFEELGDRWGTAAALGTRAKHAMVRGDLAALRRDGERSAALFQEIGDRWGHLQATDALGNLAEIAGHYDAAAELHWTGLRTAQELGLWSEVSSRLSWLGRVAMLTGEFEQARELHERGIHLAREHGFKPGEIFGEMGLGIAARKAGKLDIAETRLRRVLEWLPRERSGRGDTLPLALILPELGFVAEQRGDVRAALELHLEGLEVGRRLAGDPRGTVLALEGLAGAHARLGRHERAARLLGAAAAARKSANAPTAPAERGDVERVTAQVRSAVGQETYEREHTAGGNADLGELYSAASTLLPEA</sequence>
<evidence type="ECO:0000259" key="5">
    <source>
        <dbReference type="PROSITE" id="PS51755"/>
    </source>
</evidence>
<keyword evidence="2" id="KW-0902">Two-component regulatory system</keyword>
<dbReference type="PANTHER" id="PTHR47691:SF3">
    <property type="entry name" value="HTH-TYPE TRANSCRIPTIONAL REGULATOR RV0890C-RELATED"/>
    <property type="match status" value="1"/>
</dbReference>
<dbReference type="SMART" id="SM01043">
    <property type="entry name" value="BTAD"/>
    <property type="match status" value="1"/>
</dbReference>
<dbReference type="AlphaFoldDB" id="D5SLQ9"/>
<dbReference type="InterPro" id="IPR036388">
    <property type="entry name" value="WH-like_DNA-bd_sf"/>
</dbReference>
<feature type="domain" description="OmpR/PhoB-type" evidence="5">
    <location>
        <begin position="1"/>
        <end position="96"/>
    </location>
</feature>
<dbReference type="InterPro" id="IPR001867">
    <property type="entry name" value="OmpR/PhoB-type_DNA-bd"/>
</dbReference>
<dbReference type="InterPro" id="IPR011990">
    <property type="entry name" value="TPR-like_helical_dom_sf"/>
</dbReference>
<dbReference type="InterPro" id="IPR027417">
    <property type="entry name" value="P-loop_NTPase"/>
</dbReference>
<dbReference type="EMBL" id="CM000914">
    <property type="protein sequence ID" value="EFG04852.2"/>
    <property type="molecule type" value="Genomic_DNA"/>
</dbReference>
<dbReference type="PRINTS" id="PR00364">
    <property type="entry name" value="DISEASERSIST"/>
</dbReference>
<evidence type="ECO:0000256" key="3">
    <source>
        <dbReference type="ARBA" id="ARBA00023125"/>
    </source>
</evidence>
<dbReference type="Gene3D" id="3.40.50.300">
    <property type="entry name" value="P-loop containing nucleotide triphosphate hydrolases"/>
    <property type="match status" value="1"/>
</dbReference>
<gene>
    <name evidence="6" type="ORF">SCLAV_p1368</name>
</gene>
<dbReference type="Gene3D" id="1.25.40.10">
    <property type="entry name" value="Tetratricopeptide repeat domain"/>
    <property type="match status" value="2"/>
</dbReference>
<protein>
    <submittedName>
        <fullName evidence="6">Predicted ATPase</fullName>
    </submittedName>
</protein>
<dbReference type="SMART" id="SM00862">
    <property type="entry name" value="Trans_reg_C"/>
    <property type="match status" value="1"/>
</dbReference>
<dbReference type="Pfam" id="PF03704">
    <property type="entry name" value="BTAD"/>
    <property type="match status" value="1"/>
</dbReference>
<dbReference type="Proteomes" id="UP000002357">
    <property type="component" value="Plasmid pSCL4"/>
</dbReference>
<reference evidence="6 7" key="1">
    <citation type="journal article" date="2010" name="Genome Biol. Evol.">
        <title>The sequence of a 1.8-mb bacterial linear plasmid reveals a rich evolutionary reservoir of secondary metabolic pathways.</title>
        <authorList>
            <person name="Medema M.H."/>
            <person name="Trefzer A."/>
            <person name="Kovalchuk A."/>
            <person name="van den Berg M."/>
            <person name="Mueller U."/>
            <person name="Heijne W."/>
            <person name="Wu L."/>
            <person name="Alam M.T."/>
            <person name="Ronning C.M."/>
            <person name="Nierman W.C."/>
            <person name="Bovenberg R.A.L."/>
            <person name="Breitling R."/>
            <person name="Takano E."/>
        </authorList>
    </citation>
    <scope>NUCLEOTIDE SEQUENCE [LARGE SCALE GENOMIC DNA]</scope>
    <source>
        <strain evidence="7">ATCC 27064 / DSM 738 / JCM 4710 / NBRC 13307 / NCIMB 12785 / NRRL 3585 / VKM Ac-602</strain>
        <plasmid evidence="6">pSCL4</plasmid>
    </source>
</reference>
<evidence type="ECO:0000256" key="4">
    <source>
        <dbReference type="PROSITE-ProRule" id="PRU01091"/>
    </source>
</evidence>
<dbReference type="SUPFAM" id="SSF48452">
    <property type="entry name" value="TPR-like"/>
    <property type="match status" value="3"/>
</dbReference>
<keyword evidence="6" id="KW-0614">Plasmid</keyword>
<evidence type="ECO:0000313" key="7">
    <source>
        <dbReference type="Proteomes" id="UP000002357"/>
    </source>
</evidence>
<dbReference type="SUPFAM" id="SSF46894">
    <property type="entry name" value="C-terminal effector domain of the bipartite response regulators"/>
    <property type="match status" value="1"/>
</dbReference>
<dbReference type="Pfam" id="PF25872">
    <property type="entry name" value="HTH_77"/>
    <property type="match status" value="1"/>
</dbReference>
<feature type="DNA-binding region" description="OmpR/PhoB-type" evidence="4">
    <location>
        <begin position="1"/>
        <end position="96"/>
    </location>
</feature>
<dbReference type="InterPro" id="IPR016032">
    <property type="entry name" value="Sig_transdc_resp-reg_C-effctor"/>
</dbReference>
<dbReference type="GO" id="GO:0006355">
    <property type="term" value="P:regulation of DNA-templated transcription"/>
    <property type="evidence" value="ECO:0007669"/>
    <property type="project" value="InterPro"/>
</dbReference>
<keyword evidence="3 4" id="KW-0238">DNA-binding</keyword>
<geneLocation type="plasmid" evidence="6 7">
    <name>pSCL4</name>
</geneLocation>